<proteinExistence type="predicted"/>
<evidence type="ECO:0000313" key="2">
    <source>
        <dbReference type="Proteomes" id="UP001499910"/>
    </source>
</evidence>
<organism evidence="1 2">
    <name type="scientific">[Roseibacterium] beibuensis</name>
    <dbReference type="NCBI Taxonomy" id="1193142"/>
    <lineage>
        <taxon>Bacteria</taxon>
        <taxon>Pseudomonadati</taxon>
        <taxon>Pseudomonadota</taxon>
        <taxon>Alphaproteobacteria</taxon>
        <taxon>Rhodobacterales</taxon>
        <taxon>Roseobacteraceae</taxon>
        <taxon>Roseicyclus</taxon>
    </lineage>
</organism>
<dbReference type="RefSeq" id="WP_259547098.1">
    <property type="nucleotide sequence ID" value="NZ_BAABHW010000001.1"/>
</dbReference>
<dbReference type="Pfam" id="PF09981">
    <property type="entry name" value="DUF2218"/>
    <property type="match status" value="1"/>
</dbReference>
<dbReference type="Proteomes" id="UP001499910">
    <property type="component" value="Unassembled WGS sequence"/>
</dbReference>
<dbReference type="EMBL" id="BAABHW010000001">
    <property type="protein sequence ID" value="GAA5065301.1"/>
    <property type="molecule type" value="Genomic_DNA"/>
</dbReference>
<evidence type="ECO:0000313" key="1">
    <source>
        <dbReference type="EMBL" id="GAA5065301.1"/>
    </source>
</evidence>
<dbReference type="Gene3D" id="3.30.310.50">
    <property type="entry name" value="Alpha-D-phosphohexomutase, C-terminal domain"/>
    <property type="match status" value="1"/>
</dbReference>
<dbReference type="InterPro" id="IPR014543">
    <property type="entry name" value="UCP028291"/>
</dbReference>
<name>A0ABP9KSW9_9RHOB</name>
<sequence>MHSTTRIQTEKASGYLQQLCKHFAHKCEVSFDAARGVVTFPMARADLAAEGGALDISITADDAEGLDCGQTVICSHLQRFAFREDLPAPVWTRLA</sequence>
<keyword evidence="2" id="KW-1185">Reference proteome</keyword>
<dbReference type="PIRSF" id="PIRSF028291">
    <property type="entry name" value="UCP028291"/>
    <property type="match status" value="1"/>
</dbReference>
<gene>
    <name evidence="1" type="ORF">GCM10023209_02650</name>
</gene>
<accession>A0ABP9KSW9</accession>
<comment type="caution">
    <text evidence="1">The sequence shown here is derived from an EMBL/GenBank/DDBJ whole genome shotgun (WGS) entry which is preliminary data.</text>
</comment>
<protein>
    <submittedName>
        <fullName evidence="1">DUF2218 domain-containing protein</fullName>
    </submittedName>
</protein>
<reference evidence="2" key="1">
    <citation type="journal article" date="2019" name="Int. J. Syst. Evol. Microbiol.">
        <title>The Global Catalogue of Microorganisms (GCM) 10K type strain sequencing project: providing services to taxonomists for standard genome sequencing and annotation.</title>
        <authorList>
            <consortium name="The Broad Institute Genomics Platform"/>
            <consortium name="The Broad Institute Genome Sequencing Center for Infectious Disease"/>
            <person name="Wu L."/>
            <person name="Ma J."/>
        </authorList>
    </citation>
    <scope>NUCLEOTIDE SEQUENCE [LARGE SCALE GENOMIC DNA]</scope>
    <source>
        <strain evidence="2">JCM 18015</strain>
    </source>
</reference>